<proteinExistence type="predicted"/>
<keyword evidence="6" id="KW-1185">Reference proteome</keyword>
<keyword evidence="3" id="KW-0964">Secreted</keyword>
<dbReference type="GO" id="GO:0005576">
    <property type="term" value="C:extracellular region"/>
    <property type="evidence" value="ECO:0007669"/>
    <property type="project" value="UniProtKB-SubCell"/>
</dbReference>
<comment type="caution">
    <text evidence="5">The sequence shown here is derived from an EMBL/GenBank/DDBJ whole genome shotgun (WGS) entry which is preliminary data.</text>
</comment>
<dbReference type="Proteomes" id="UP001209570">
    <property type="component" value="Unassembled WGS sequence"/>
</dbReference>
<dbReference type="Pfam" id="PF20147">
    <property type="entry name" value="Crinkler"/>
    <property type="match status" value="1"/>
</dbReference>
<evidence type="ECO:0000259" key="4">
    <source>
        <dbReference type="Pfam" id="PF20147"/>
    </source>
</evidence>
<evidence type="ECO:0000256" key="2">
    <source>
        <dbReference type="ARBA" id="ARBA00004613"/>
    </source>
</evidence>
<evidence type="ECO:0000256" key="3">
    <source>
        <dbReference type="ARBA" id="ARBA00022525"/>
    </source>
</evidence>
<name>A0AAD5LU72_PYTIN</name>
<dbReference type="EMBL" id="JAKCXM010000476">
    <property type="protein sequence ID" value="KAJ0393632.1"/>
    <property type="molecule type" value="Genomic_DNA"/>
</dbReference>
<dbReference type="AlphaFoldDB" id="A0AAD5LU72"/>
<dbReference type="InterPro" id="IPR045379">
    <property type="entry name" value="Crinkler_N"/>
</dbReference>
<evidence type="ECO:0000313" key="6">
    <source>
        <dbReference type="Proteomes" id="UP001209570"/>
    </source>
</evidence>
<reference evidence="5" key="1">
    <citation type="submission" date="2021-12" db="EMBL/GenBank/DDBJ databases">
        <title>Prjna785345.</title>
        <authorList>
            <person name="Rujirawat T."/>
            <person name="Krajaejun T."/>
        </authorList>
    </citation>
    <scope>NUCLEOTIDE SEQUENCE</scope>
    <source>
        <strain evidence="5">Pi057C3</strain>
    </source>
</reference>
<feature type="domain" description="Crinkler effector protein N-terminal" evidence="4">
    <location>
        <begin position="6"/>
        <end position="115"/>
    </location>
</feature>
<organism evidence="5 6">
    <name type="scientific">Pythium insidiosum</name>
    <name type="common">Pythiosis disease agent</name>
    <dbReference type="NCBI Taxonomy" id="114742"/>
    <lineage>
        <taxon>Eukaryota</taxon>
        <taxon>Sar</taxon>
        <taxon>Stramenopiles</taxon>
        <taxon>Oomycota</taxon>
        <taxon>Peronosporomycetes</taxon>
        <taxon>Pythiales</taxon>
        <taxon>Pythiaceae</taxon>
        <taxon>Pythium</taxon>
    </lineage>
</organism>
<evidence type="ECO:0000256" key="1">
    <source>
        <dbReference type="ARBA" id="ARBA00004340"/>
    </source>
</evidence>
<dbReference type="GO" id="GO:0043657">
    <property type="term" value="C:host cell"/>
    <property type="evidence" value="ECO:0007669"/>
    <property type="project" value="UniProtKB-SubCell"/>
</dbReference>
<accession>A0AAD5LU72</accession>
<sequence>MEETEVKLRCAVYGEGSVFSVEIKRNADVEALQRAIFNDQRYYQRFSFPPSALTLYLARKKEGENDEWMKSDSTLKQLLKRGRQDDSDYVEMIPNWILGEDYLGANFQPGRKEIHRNREDDHWTNIQVFFMYSWTHDEYVEAIADQTFYDKIVPTLDATSSNEVNEDDRFNAEWSEEDKKKHALDLKFYYAGGSCGYDAVHFDKDEGKVIFVQTKYDGAISGTVN</sequence>
<gene>
    <name evidence="5" type="ORF">P43SY_005598</name>
</gene>
<evidence type="ECO:0000313" key="5">
    <source>
        <dbReference type="EMBL" id="KAJ0393632.1"/>
    </source>
</evidence>
<protein>
    <recommendedName>
        <fullName evidence="4">Crinkler effector protein N-terminal domain-containing protein</fullName>
    </recommendedName>
</protein>
<comment type="subcellular location">
    <subcellularLocation>
        <location evidence="1">Host cell</location>
    </subcellularLocation>
    <subcellularLocation>
        <location evidence="2">Secreted</location>
    </subcellularLocation>
</comment>